<name>A0A9X6Z6K0_BACTU</name>
<dbReference type="AlphaFoldDB" id="A0A9X6Z6K0"/>
<gene>
    <name evidence="1" type="ORF">CN398_02970</name>
</gene>
<dbReference type="Proteomes" id="UP000220397">
    <property type="component" value="Unassembled WGS sequence"/>
</dbReference>
<accession>A0A9X6Z6K0</accession>
<protein>
    <submittedName>
        <fullName evidence="1">Uncharacterized protein</fullName>
    </submittedName>
</protein>
<dbReference type="EMBL" id="NTUS01000009">
    <property type="protein sequence ID" value="PFB09784.1"/>
    <property type="molecule type" value="Genomic_DNA"/>
</dbReference>
<comment type="caution">
    <text evidence="1">The sequence shown here is derived from an EMBL/GenBank/DDBJ whole genome shotgun (WGS) entry which is preliminary data.</text>
</comment>
<sequence>MAGVRVTKKFRRVRYRGSTYKRVYNRKYQIGDLVEAGDECSRWETEGYFYECIRHDTGYGWGFLAIIADDFRPVGMHDNLGDFKIWRKTK</sequence>
<evidence type="ECO:0000313" key="1">
    <source>
        <dbReference type="EMBL" id="PFB09784.1"/>
    </source>
</evidence>
<dbReference type="RefSeq" id="WP_062804354.1">
    <property type="nucleotide sequence ID" value="NZ_CP014847.1"/>
</dbReference>
<organism evidence="1 2">
    <name type="scientific">Bacillus thuringiensis</name>
    <dbReference type="NCBI Taxonomy" id="1428"/>
    <lineage>
        <taxon>Bacteria</taxon>
        <taxon>Bacillati</taxon>
        <taxon>Bacillota</taxon>
        <taxon>Bacilli</taxon>
        <taxon>Bacillales</taxon>
        <taxon>Bacillaceae</taxon>
        <taxon>Bacillus</taxon>
        <taxon>Bacillus cereus group</taxon>
    </lineage>
</organism>
<proteinExistence type="predicted"/>
<evidence type="ECO:0000313" key="2">
    <source>
        <dbReference type="Proteomes" id="UP000220397"/>
    </source>
</evidence>
<reference evidence="1 2" key="1">
    <citation type="submission" date="2017-09" db="EMBL/GenBank/DDBJ databases">
        <title>Large-scale bioinformatics analysis of Bacillus genomes uncovers conserved roles of natural products in bacterial physiology.</title>
        <authorList>
            <consortium name="Agbiome Team Llc"/>
            <person name="Bleich R.M."/>
            <person name="Kirk G.J."/>
            <person name="Santa Maria K.C."/>
            <person name="Allen S.E."/>
            <person name="Farag S."/>
            <person name="Shank E.A."/>
            <person name="Bowers A."/>
        </authorList>
    </citation>
    <scope>NUCLEOTIDE SEQUENCE [LARGE SCALE GENOMIC DNA]</scope>
    <source>
        <strain evidence="1 2">AFS015413</strain>
    </source>
</reference>